<keyword evidence="2" id="KW-1185">Reference proteome</keyword>
<protein>
    <recommendedName>
        <fullName evidence="3">Reverse transcriptase/retrotransposon-derived protein RNase H-like domain-containing protein</fullName>
    </recommendedName>
</protein>
<evidence type="ECO:0000313" key="1">
    <source>
        <dbReference type="EMBL" id="PNF19821.1"/>
    </source>
</evidence>
<dbReference type="OrthoDB" id="7701485at2759"/>
<comment type="caution">
    <text evidence="1">The sequence shown here is derived from an EMBL/GenBank/DDBJ whole genome shotgun (WGS) entry which is preliminary data.</text>
</comment>
<name>A0A2J7PU09_9NEOP</name>
<evidence type="ECO:0000313" key="2">
    <source>
        <dbReference type="Proteomes" id="UP000235965"/>
    </source>
</evidence>
<sequence length="112" mass="12310">MSGKANVVGDCLTRQYEEPGEGVTQSKLSSLALAFNAAWHESSAATPGSLFLGRELNHPLGLKWKLSELDLDKDARSREEFWETALNNLRIVRFLSPVAVQLANSDIGVIVR</sequence>
<dbReference type="Proteomes" id="UP000235965">
    <property type="component" value="Unassembled WGS sequence"/>
</dbReference>
<dbReference type="EMBL" id="NEVH01021212">
    <property type="protein sequence ID" value="PNF19821.1"/>
    <property type="molecule type" value="Genomic_DNA"/>
</dbReference>
<dbReference type="AlphaFoldDB" id="A0A2J7PU09"/>
<accession>A0A2J7PU09</accession>
<evidence type="ECO:0008006" key="3">
    <source>
        <dbReference type="Google" id="ProtNLM"/>
    </source>
</evidence>
<reference evidence="1 2" key="1">
    <citation type="submission" date="2017-12" db="EMBL/GenBank/DDBJ databases">
        <title>Hemimetabolous genomes reveal molecular basis of termite eusociality.</title>
        <authorList>
            <person name="Harrison M.C."/>
            <person name="Jongepier E."/>
            <person name="Robertson H.M."/>
            <person name="Arning N."/>
            <person name="Bitard-Feildel T."/>
            <person name="Chao H."/>
            <person name="Childers C.P."/>
            <person name="Dinh H."/>
            <person name="Doddapaneni H."/>
            <person name="Dugan S."/>
            <person name="Gowin J."/>
            <person name="Greiner C."/>
            <person name="Han Y."/>
            <person name="Hu H."/>
            <person name="Hughes D.S.T."/>
            <person name="Huylmans A.-K."/>
            <person name="Kemena C."/>
            <person name="Kremer L.P.M."/>
            <person name="Lee S.L."/>
            <person name="Lopez-Ezquerra A."/>
            <person name="Mallet L."/>
            <person name="Monroy-Kuhn J.M."/>
            <person name="Moser A."/>
            <person name="Murali S.C."/>
            <person name="Muzny D.M."/>
            <person name="Otani S."/>
            <person name="Piulachs M.-D."/>
            <person name="Poelchau M."/>
            <person name="Qu J."/>
            <person name="Schaub F."/>
            <person name="Wada-Katsumata A."/>
            <person name="Worley K.C."/>
            <person name="Xie Q."/>
            <person name="Ylla G."/>
            <person name="Poulsen M."/>
            <person name="Gibbs R.A."/>
            <person name="Schal C."/>
            <person name="Richards S."/>
            <person name="Belles X."/>
            <person name="Korb J."/>
            <person name="Bornberg-Bauer E."/>
        </authorList>
    </citation>
    <scope>NUCLEOTIDE SEQUENCE [LARGE SCALE GENOMIC DNA]</scope>
    <source>
        <tissue evidence="1">Whole body</tissue>
    </source>
</reference>
<gene>
    <name evidence="1" type="ORF">B7P43_G14056</name>
</gene>
<dbReference type="InParanoid" id="A0A2J7PU09"/>
<organism evidence="1 2">
    <name type="scientific">Cryptotermes secundus</name>
    <dbReference type="NCBI Taxonomy" id="105785"/>
    <lineage>
        <taxon>Eukaryota</taxon>
        <taxon>Metazoa</taxon>
        <taxon>Ecdysozoa</taxon>
        <taxon>Arthropoda</taxon>
        <taxon>Hexapoda</taxon>
        <taxon>Insecta</taxon>
        <taxon>Pterygota</taxon>
        <taxon>Neoptera</taxon>
        <taxon>Polyneoptera</taxon>
        <taxon>Dictyoptera</taxon>
        <taxon>Blattodea</taxon>
        <taxon>Blattoidea</taxon>
        <taxon>Termitoidae</taxon>
        <taxon>Kalotermitidae</taxon>
        <taxon>Cryptotermitinae</taxon>
        <taxon>Cryptotermes</taxon>
    </lineage>
</organism>
<proteinExistence type="predicted"/>